<comment type="subcellular location">
    <subcellularLocation>
        <location evidence="1">Cytoplasm</location>
        <location evidence="1">Cytoskeleton</location>
    </subcellularLocation>
</comment>
<dbReference type="InterPro" id="IPR036034">
    <property type="entry name" value="PDZ_sf"/>
</dbReference>
<evidence type="ECO:0000313" key="8">
    <source>
        <dbReference type="Proteomes" id="UP000494040"/>
    </source>
</evidence>
<dbReference type="EnsemblMetazoa" id="XM_014403015.2">
    <property type="protein sequence ID" value="XP_014258501.1"/>
    <property type="gene ID" value="LOC106671982"/>
</dbReference>
<feature type="coiled-coil region" evidence="5">
    <location>
        <begin position="162"/>
        <end position="189"/>
    </location>
</feature>
<dbReference type="AlphaFoldDB" id="A0A8I6TH00"/>
<dbReference type="InterPro" id="IPR015482">
    <property type="entry name" value="Syntrophin"/>
</dbReference>
<dbReference type="Gene3D" id="2.30.29.30">
    <property type="entry name" value="Pleckstrin-homology domain (PH domain)/Phosphotyrosine-binding domain (PTB)"/>
    <property type="match status" value="1"/>
</dbReference>
<keyword evidence="5" id="KW-0175">Coiled coil</keyword>
<dbReference type="InterPro" id="IPR055108">
    <property type="entry name" value="Syntrophin_4th"/>
</dbReference>
<dbReference type="InterPro" id="IPR001478">
    <property type="entry name" value="PDZ"/>
</dbReference>
<dbReference type="Proteomes" id="UP000494040">
    <property type="component" value="Unassembled WGS sequence"/>
</dbReference>
<comment type="similarity">
    <text evidence="2">Belongs to the syntrophin family.</text>
</comment>
<evidence type="ECO:0000259" key="6">
    <source>
        <dbReference type="PROSITE" id="PS50106"/>
    </source>
</evidence>
<evidence type="ECO:0000256" key="3">
    <source>
        <dbReference type="ARBA" id="ARBA00022490"/>
    </source>
</evidence>
<sequence length="516" mass="58284">MRITTRKMSTPIQEELDNNIKVRSGMVKVSDGKTRPTPMRLQLSMELLKLQKEEVTPPNQNNKPSPSDSRVRIVGITRQKVGGLGLSIKGGSEHKLPILVSRIFKDQAADQTGQLFVGDAIIKVNGELITHCQHDEAVNILRNAGDIVMLTVKHYRAATPFLQKATIKEDEELAEREELEKEERELDNGSLLDDAEGWKCNGSANNSLDSRKMTTNTRWVDIITVPLMMAYVTRYIFGTDKLRPNAFEVRGLNGASTGVVHCDEAAILSQWLKYITDNIMGLTHLQMKLYNRNFPAAERIEYMGWVNEGVLNNNQPWQNYRPRFLTLKGTDVMLFDSPPLNVGDWAECSLVFKVYQSMLRVIKDSENVDERQHCFLIQTSGQESRYFSVETRQELLRIESSWHSSVCSAVIKIGNKSFNVSTGGKPCSLTLDWNMGFTVNDTARTFTWQYKFSQLRGSSDDGKSKLKLHFQDAETKGIETKELECSNLQALLFCMHAFLTAKVASVDPAFLSSRTP</sequence>
<dbReference type="Pfam" id="PF00595">
    <property type="entry name" value="PDZ"/>
    <property type="match status" value="1"/>
</dbReference>
<dbReference type="CDD" id="cd06801">
    <property type="entry name" value="PDZ_syntrophin-like"/>
    <property type="match status" value="1"/>
</dbReference>
<dbReference type="CTD" id="6854"/>
<dbReference type="PANTHER" id="PTHR10554">
    <property type="entry name" value="SYNTROPHIN"/>
    <property type="match status" value="1"/>
</dbReference>
<dbReference type="GeneID" id="106671982"/>
<organism evidence="7 8">
    <name type="scientific">Cimex lectularius</name>
    <name type="common">Bed bug</name>
    <name type="synonym">Acanthia lectularia</name>
    <dbReference type="NCBI Taxonomy" id="79782"/>
    <lineage>
        <taxon>Eukaryota</taxon>
        <taxon>Metazoa</taxon>
        <taxon>Ecdysozoa</taxon>
        <taxon>Arthropoda</taxon>
        <taxon>Hexapoda</taxon>
        <taxon>Insecta</taxon>
        <taxon>Pterygota</taxon>
        <taxon>Neoptera</taxon>
        <taxon>Paraneoptera</taxon>
        <taxon>Hemiptera</taxon>
        <taxon>Heteroptera</taxon>
        <taxon>Panheteroptera</taxon>
        <taxon>Cimicomorpha</taxon>
        <taxon>Cimicidae</taxon>
        <taxon>Cimex</taxon>
    </lineage>
</organism>
<keyword evidence="4" id="KW-0206">Cytoskeleton</keyword>
<evidence type="ECO:0000256" key="1">
    <source>
        <dbReference type="ARBA" id="ARBA00004245"/>
    </source>
</evidence>
<dbReference type="RefSeq" id="XP_014258501.1">
    <property type="nucleotide sequence ID" value="XM_014403015.2"/>
</dbReference>
<evidence type="ECO:0000256" key="5">
    <source>
        <dbReference type="SAM" id="Coils"/>
    </source>
</evidence>
<dbReference type="SMART" id="SM00228">
    <property type="entry name" value="PDZ"/>
    <property type="match status" value="1"/>
</dbReference>
<dbReference type="GO" id="GO:0005856">
    <property type="term" value="C:cytoskeleton"/>
    <property type="evidence" value="ECO:0007669"/>
    <property type="project" value="UniProtKB-SubCell"/>
</dbReference>
<dbReference type="InterPro" id="IPR011993">
    <property type="entry name" value="PH-like_dom_sf"/>
</dbReference>
<dbReference type="FunFam" id="2.30.42.10:FF:000193">
    <property type="entry name" value="Syntrophin gamma 1"/>
    <property type="match status" value="1"/>
</dbReference>
<evidence type="ECO:0000256" key="2">
    <source>
        <dbReference type="ARBA" id="ARBA00010798"/>
    </source>
</evidence>
<dbReference type="Gene3D" id="2.30.42.10">
    <property type="match status" value="1"/>
</dbReference>
<keyword evidence="3" id="KW-0963">Cytoplasm</keyword>
<dbReference type="PROSITE" id="PS50106">
    <property type="entry name" value="PDZ"/>
    <property type="match status" value="1"/>
</dbReference>
<reference evidence="7" key="1">
    <citation type="submission" date="2022-01" db="UniProtKB">
        <authorList>
            <consortium name="EnsemblMetazoa"/>
        </authorList>
    </citation>
    <scope>IDENTIFICATION</scope>
</reference>
<proteinExistence type="inferred from homology"/>
<accession>A0A8I6TH00</accession>
<dbReference type="GO" id="GO:0005198">
    <property type="term" value="F:structural molecule activity"/>
    <property type="evidence" value="ECO:0007669"/>
    <property type="project" value="InterPro"/>
</dbReference>
<protein>
    <recommendedName>
        <fullName evidence="6">PDZ domain-containing protein</fullName>
    </recommendedName>
</protein>
<dbReference type="PANTHER" id="PTHR10554:SF1">
    <property type="entry name" value="FI16515P1"/>
    <property type="match status" value="1"/>
</dbReference>
<dbReference type="SUPFAM" id="SSF50156">
    <property type="entry name" value="PDZ domain-like"/>
    <property type="match status" value="1"/>
</dbReference>
<dbReference type="KEGG" id="clec:106671982"/>
<dbReference type="OMA" id="LNNNQPW"/>
<evidence type="ECO:0000256" key="4">
    <source>
        <dbReference type="ARBA" id="ARBA00023212"/>
    </source>
</evidence>
<dbReference type="GO" id="GO:0016010">
    <property type="term" value="C:dystrophin-associated glycoprotein complex"/>
    <property type="evidence" value="ECO:0007669"/>
    <property type="project" value="TreeGrafter"/>
</dbReference>
<evidence type="ECO:0000313" key="7">
    <source>
        <dbReference type="EnsemblMetazoa" id="XP_014258501.1"/>
    </source>
</evidence>
<dbReference type="Pfam" id="PF23012">
    <property type="entry name" value="Syntrophin_4th"/>
    <property type="match status" value="1"/>
</dbReference>
<name>A0A8I6TH00_CIMLE</name>
<dbReference type="SUPFAM" id="SSF50729">
    <property type="entry name" value="PH domain-like"/>
    <property type="match status" value="2"/>
</dbReference>
<feature type="domain" description="PDZ" evidence="6">
    <location>
        <begin position="73"/>
        <end position="156"/>
    </location>
</feature>
<dbReference type="OrthoDB" id="9975356at2759"/>
<keyword evidence="8" id="KW-1185">Reference proteome</keyword>